<dbReference type="InterPro" id="IPR003591">
    <property type="entry name" value="Leu-rich_rpt_typical-subtyp"/>
</dbReference>
<reference evidence="28 29" key="1">
    <citation type="journal article" date="2010" name="Nature">
        <title>Genome sequencing and analysis of the model grass Brachypodium distachyon.</title>
        <authorList>
            <consortium name="International Brachypodium Initiative"/>
        </authorList>
    </citation>
    <scope>NUCLEOTIDE SEQUENCE [LARGE SCALE GENOMIC DNA]</scope>
    <source>
        <strain evidence="28 29">Bd21</strain>
    </source>
</reference>
<comment type="similarity">
    <text evidence="3">Belongs to the protein kinase superfamily. Ser/Thr protein kinase family.</text>
</comment>
<dbReference type="FunFam" id="3.80.10.10:FF:000233">
    <property type="entry name" value="Leucine-rich repeat receptor-like protein kinase TDR"/>
    <property type="match status" value="1"/>
</dbReference>
<dbReference type="InterPro" id="IPR032675">
    <property type="entry name" value="LRR_dom_sf"/>
</dbReference>
<name>A0A0Q3EBD2_BRADI</name>
<evidence type="ECO:0000256" key="9">
    <source>
        <dbReference type="ARBA" id="ARBA00022679"/>
    </source>
</evidence>
<dbReference type="InterPro" id="IPR017441">
    <property type="entry name" value="Protein_kinase_ATP_BS"/>
</dbReference>
<evidence type="ECO:0000256" key="22">
    <source>
        <dbReference type="ARBA" id="ARBA00054320"/>
    </source>
</evidence>
<gene>
    <name evidence="28" type="ORF">BRADI_5g25117v3</name>
</gene>
<dbReference type="FunFam" id="3.80.10.10:FF:000627">
    <property type="entry name" value="Probable leucine-rich repeat receptor-like protein kinase At2g33170"/>
    <property type="match status" value="1"/>
</dbReference>
<organism evidence="28">
    <name type="scientific">Brachypodium distachyon</name>
    <name type="common">Purple false brome</name>
    <name type="synonym">Trachynia distachya</name>
    <dbReference type="NCBI Taxonomy" id="15368"/>
    <lineage>
        <taxon>Eukaryota</taxon>
        <taxon>Viridiplantae</taxon>
        <taxon>Streptophyta</taxon>
        <taxon>Embryophyta</taxon>
        <taxon>Tracheophyta</taxon>
        <taxon>Spermatophyta</taxon>
        <taxon>Magnoliopsida</taxon>
        <taxon>Liliopsida</taxon>
        <taxon>Poales</taxon>
        <taxon>Poaceae</taxon>
        <taxon>BOP clade</taxon>
        <taxon>Pooideae</taxon>
        <taxon>Stipodae</taxon>
        <taxon>Brachypodieae</taxon>
        <taxon>Brachypodium</taxon>
    </lineage>
</organism>
<dbReference type="Gene3D" id="1.10.510.10">
    <property type="entry name" value="Transferase(Phosphotransferase) domain 1"/>
    <property type="match status" value="1"/>
</dbReference>
<evidence type="ECO:0000256" key="7">
    <source>
        <dbReference type="ARBA" id="ARBA00022553"/>
    </source>
</evidence>
<dbReference type="AlphaFoldDB" id="A0A0Q3EBD2"/>
<comment type="function">
    <text evidence="23">The processed protein kinase Xa21 chain released by protein cleavage after X.oryzae pv. oryzae protein Ax21 detection translocates into the nucleus where it can bind and regulate WRKY62, a transcription factor. Confers resistance to the bacterial pathogen X.oryzae pv. oryzae (Xoo).</text>
</comment>
<evidence type="ECO:0000256" key="3">
    <source>
        <dbReference type="ARBA" id="ARBA00008684"/>
    </source>
</evidence>
<proteinExistence type="inferred from homology"/>
<keyword evidence="11 26" id="KW-0732">Signal</keyword>
<evidence type="ECO:0000256" key="12">
    <source>
        <dbReference type="ARBA" id="ARBA00022737"/>
    </source>
</evidence>
<keyword evidence="16" id="KW-1133">Transmembrane helix</keyword>
<dbReference type="GO" id="GO:0004674">
    <property type="term" value="F:protein serine/threonine kinase activity"/>
    <property type="evidence" value="ECO:0007669"/>
    <property type="project" value="UniProtKB-KW"/>
</dbReference>
<keyword evidence="17" id="KW-0472">Membrane</keyword>
<dbReference type="Pfam" id="PF07714">
    <property type="entry name" value="PK_Tyr_Ser-Thr"/>
    <property type="match status" value="1"/>
</dbReference>
<keyword evidence="5" id="KW-1003">Cell membrane</keyword>
<evidence type="ECO:0000256" key="8">
    <source>
        <dbReference type="ARBA" id="ARBA00022614"/>
    </source>
</evidence>
<dbReference type="EnsemblPlants" id="KQJ85142">
    <property type="protein sequence ID" value="KQJ85142"/>
    <property type="gene ID" value="BRADI_5g25117v3"/>
</dbReference>
<feature type="domain" description="Protein kinase" evidence="27">
    <location>
        <begin position="730"/>
        <end position="1030"/>
    </location>
</feature>
<dbReference type="Gene3D" id="3.80.10.10">
    <property type="entry name" value="Ribonuclease Inhibitor"/>
    <property type="match status" value="3"/>
</dbReference>
<dbReference type="FunFam" id="3.30.200.20:FF:000432">
    <property type="entry name" value="LRR receptor-like serine/threonine-protein kinase EFR"/>
    <property type="match status" value="1"/>
</dbReference>
<evidence type="ECO:0000256" key="19">
    <source>
        <dbReference type="ARBA" id="ARBA00023180"/>
    </source>
</evidence>
<evidence type="ECO:0000256" key="21">
    <source>
        <dbReference type="ARBA" id="ARBA00048679"/>
    </source>
</evidence>
<dbReference type="PANTHER" id="PTHR27000">
    <property type="entry name" value="LEUCINE-RICH REPEAT RECEPTOR-LIKE PROTEIN KINASE FAMILY PROTEIN-RELATED"/>
    <property type="match status" value="1"/>
</dbReference>
<keyword evidence="7" id="KW-0597">Phosphoprotein</keyword>
<dbReference type="InterPro" id="IPR013210">
    <property type="entry name" value="LRR_N_plant-typ"/>
</dbReference>
<dbReference type="GO" id="GO:0005789">
    <property type="term" value="C:endoplasmic reticulum membrane"/>
    <property type="evidence" value="ECO:0007669"/>
    <property type="project" value="UniProtKB-SubCell"/>
</dbReference>
<dbReference type="Pfam" id="PF00560">
    <property type="entry name" value="LRR_1"/>
    <property type="match status" value="10"/>
</dbReference>
<evidence type="ECO:0000256" key="26">
    <source>
        <dbReference type="SAM" id="SignalP"/>
    </source>
</evidence>
<dbReference type="FunFam" id="3.80.10.10:FF:000041">
    <property type="entry name" value="LRR receptor-like serine/threonine-protein kinase ERECTA"/>
    <property type="match status" value="1"/>
</dbReference>
<dbReference type="SUPFAM" id="SSF52058">
    <property type="entry name" value="L domain-like"/>
    <property type="match status" value="2"/>
</dbReference>
<evidence type="ECO:0000256" key="6">
    <source>
        <dbReference type="ARBA" id="ARBA00022527"/>
    </source>
</evidence>
<feature type="non-terminal residue" evidence="28">
    <location>
        <position position="1031"/>
    </location>
</feature>
<feature type="binding site" evidence="25">
    <location>
        <position position="762"/>
    </location>
    <ligand>
        <name>ATP</name>
        <dbReference type="ChEBI" id="CHEBI:30616"/>
    </ligand>
</feature>
<comment type="catalytic activity">
    <reaction evidence="21">
        <text>L-seryl-[protein] + ATP = O-phospho-L-seryl-[protein] + ADP + H(+)</text>
        <dbReference type="Rhea" id="RHEA:17989"/>
        <dbReference type="Rhea" id="RHEA-COMP:9863"/>
        <dbReference type="Rhea" id="RHEA-COMP:11604"/>
        <dbReference type="ChEBI" id="CHEBI:15378"/>
        <dbReference type="ChEBI" id="CHEBI:29999"/>
        <dbReference type="ChEBI" id="CHEBI:30616"/>
        <dbReference type="ChEBI" id="CHEBI:83421"/>
        <dbReference type="ChEBI" id="CHEBI:456216"/>
        <dbReference type="EC" id="2.7.11.1"/>
    </reaction>
</comment>
<comment type="catalytic activity">
    <reaction evidence="20">
        <text>L-threonyl-[protein] + ATP = O-phospho-L-threonyl-[protein] + ADP + H(+)</text>
        <dbReference type="Rhea" id="RHEA:46608"/>
        <dbReference type="Rhea" id="RHEA-COMP:11060"/>
        <dbReference type="Rhea" id="RHEA-COMP:11605"/>
        <dbReference type="ChEBI" id="CHEBI:15378"/>
        <dbReference type="ChEBI" id="CHEBI:30013"/>
        <dbReference type="ChEBI" id="CHEBI:30616"/>
        <dbReference type="ChEBI" id="CHEBI:61977"/>
        <dbReference type="ChEBI" id="CHEBI:456216"/>
        <dbReference type="EC" id="2.7.11.1"/>
    </reaction>
</comment>
<evidence type="ECO:0000256" key="16">
    <source>
        <dbReference type="ARBA" id="ARBA00022989"/>
    </source>
</evidence>
<keyword evidence="12" id="KW-0677">Repeat</keyword>
<dbReference type="SMART" id="SM00365">
    <property type="entry name" value="LRR_SD22"/>
    <property type="match status" value="4"/>
</dbReference>
<evidence type="ECO:0000256" key="20">
    <source>
        <dbReference type="ARBA" id="ARBA00047899"/>
    </source>
</evidence>
<dbReference type="SMART" id="SM00220">
    <property type="entry name" value="S_TKc"/>
    <property type="match status" value="1"/>
</dbReference>
<keyword evidence="10" id="KW-0812">Transmembrane</keyword>
<dbReference type="GO" id="GO:0005524">
    <property type="term" value="F:ATP binding"/>
    <property type="evidence" value="ECO:0007669"/>
    <property type="project" value="UniProtKB-UniRule"/>
</dbReference>
<dbReference type="Gramene" id="KQJ85142">
    <property type="protein sequence ID" value="KQJ85142"/>
    <property type="gene ID" value="BRADI_5g25117v3"/>
</dbReference>
<dbReference type="EMBL" id="CM000884">
    <property type="protein sequence ID" value="KQJ85142.1"/>
    <property type="molecule type" value="Genomic_DNA"/>
</dbReference>
<keyword evidence="14" id="KW-0418">Kinase</keyword>
<dbReference type="FunFam" id="1.10.510.10:FF:000358">
    <property type="entry name" value="Putative leucine-rich repeat receptor-like serine/threonine-protein kinase"/>
    <property type="match status" value="1"/>
</dbReference>
<comment type="function">
    <text evidence="22">Receptor kinase that detects X.oryzae pv. oryzae protein Ax21 to promote innate immunity. Following X.oryzae pv. oryzae protein Ax21 detection, undergoes cleavage, releasing the processed protein kinase Xa21 chain.</text>
</comment>
<evidence type="ECO:0000256" key="1">
    <source>
        <dbReference type="ARBA" id="ARBA00004162"/>
    </source>
</evidence>
<evidence type="ECO:0000256" key="18">
    <source>
        <dbReference type="ARBA" id="ARBA00023170"/>
    </source>
</evidence>
<keyword evidence="15 25" id="KW-0067">ATP-binding</keyword>
<accession>A0A0Q3EBD2</accession>
<protein>
    <recommendedName>
        <fullName evidence="24">Receptor kinase-like protein Xa21</fullName>
        <ecNumber evidence="4">2.7.11.1</ecNumber>
    </recommendedName>
</protein>
<dbReference type="SMART" id="SM00369">
    <property type="entry name" value="LRR_TYP"/>
    <property type="match status" value="9"/>
</dbReference>
<dbReference type="InterPro" id="IPR011009">
    <property type="entry name" value="Kinase-like_dom_sf"/>
</dbReference>
<dbReference type="PROSITE" id="PS00107">
    <property type="entry name" value="PROTEIN_KINASE_ATP"/>
    <property type="match status" value="1"/>
</dbReference>
<keyword evidence="6" id="KW-0723">Serine/threonine-protein kinase</keyword>
<feature type="chain" id="PRO_5033237822" description="Receptor kinase-like protein Xa21" evidence="26">
    <location>
        <begin position="25"/>
        <end position="1031"/>
    </location>
</feature>
<dbReference type="InterPro" id="IPR001245">
    <property type="entry name" value="Ser-Thr/Tyr_kinase_cat_dom"/>
</dbReference>
<evidence type="ECO:0000313" key="28">
    <source>
        <dbReference type="EMBL" id="KQJ85142.1"/>
    </source>
</evidence>
<evidence type="ECO:0000313" key="29">
    <source>
        <dbReference type="EnsemblPlants" id="KQJ85142"/>
    </source>
</evidence>
<dbReference type="PROSITE" id="PS00108">
    <property type="entry name" value="PROTEIN_KINASE_ST"/>
    <property type="match status" value="1"/>
</dbReference>
<dbReference type="InterPro" id="IPR008271">
    <property type="entry name" value="Ser/Thr_kinase_AS"/>
</dbReference>
<dbReference type="Gene3D" id="3.30.200.20">
    <property type="entry name" value="Phosphorylase Kinase, domain 1"/>
    <property type="match status" value="1"/>
</dbReference>
<dbReference type="EC" id="2.7.11.1" evidence="4"/>
<dbReference type="GO" id="GO:0009791">
    <property type="term" value="P:post-embryonic development"/>
    <property type="evidence" value="ECO:0007669"/>
    <property type="project" value="UniProtKB-ARBA"/>
</dbReference>
<evidence type="ECO:0000256" key="23">
    <source>
        <dbReference type="ARBA" id="ARBA00056628"/>
    </source>
</evidence>
<evidence type="ECO:0000259" key="27">
    <source>
        <dbReference type="PROSITE" id="PS50011"/>
    </source>
</evidence>
<evidence type="ECO:0000256" key="13">
    <source>
        <dbReference type="ARBA" id="ARBA00022741"/>
    </source>
</evidence>
<keyword evidence="30" id="KW-1185">Reference proteome</keyword>
<dbReference type="PROSITE" id="PS50011">
    <property type="entry name" value="PROTEIN_KINASE_DOM"/>
    <property type="match status" value="1"/>
</dbReference>
<dbReference type="PANTHER" id="PTHR27000:SF733">
    <property type="entry name" value="PROTEIN KINASE DOMAIN-CONTAINING PROTEIN"/>
    <property type="match status" value="1"/>
</dbReference>
<dbReference type="Pfam" id="PF08263">
    <property type="entry name" value="LRRNT_2"/>
    <property type="match status" value="1"/>
</dbReference>
<dbReference type="InterPro" id="IPR000719">
    <property type="entry name" value="Prot_kinase_dom"/>
</dbReference>
<dbReference type="InterPro" id="IPR001611">
    <property type="entry name" value="Leu-rich_rpt"/>
</dbReference>
<evidence type="ECO:0000256" key="5">
    <source>
        <dbReference type="ARBA" id="ARBA00022475"/>
    </source>
</evidence>
<evidence type="ECO:0000256" key="11">
    <source>
        <dbReference type="ARBA" id="ARBA00022729"/>
    </source>
</evidence>
<reference evidence="29" key="3">
    <citation type="submission" date="2018-08" db="UniProtKB">
        <authorList>
            <consortium name="EnsemblPlants"/>
        </authorList>
    </citation>
    <scope>IDENTIFICATION</scope>
    <source>
        <strain evidence="29">cv. Bd21</strain>
    </source>
</reference>
<dbReference type="GO" id="GO:0005886">
    <property type="term" value="C:plasma membrane"/>
    <property type="evidence" value="ECO:0007669"/>
    <property type="project" value="UniProtKB-SubCell"/>
</dbReference>
<dbReference type="ExpressionAtlas" id="A0A0Q3EBD2">
    <property type="expression patterns" value="baseline"/>
</dbReference>
<evidence type="ECO:0000256" key="2">
    <source>
        <dbReference type="ARBA" id="ARBA00004389"/>
    </source>
</evidence>
<evidence type="ECO:0000256" key="14">
    <source>
        <dbReference type="ARBA" id="ARBA00022777"/>
    </source>
</evidence>
<evidence type="ECO:0000313" key="30">
    <source>
        <dbReference type="Proteomes" id="UP000008810"/>
    </source>
</evidence>
<dbReference type="Proteomes" id="UP000008810">
    <property type="component" value="Chromosome 5"/>
</dbReference>
<dbReference type="SUPFAM" id="SSF56112">
    <property type="entry name" value="Protein kinase-like (PK-like)"/>
    <property type="match status" value="1"/>
</dbReference>
<dbReference type="OrthoDB" id="1103805at2759"/>
<keyword evidence="19" id="KW-0325">Glycoprotein</keyword>
<comment type="subcellular location">
    <subcellularLocation>
        <location evidence="1">Cell membrane</location>
        <topology evidence="1">Single-pass membrane protein</topology>
    </subcellularLocation>
    <subcellularLocation>
        <location evidence="2">Endoplasmic reticulum membrane</location>
        <topology evidence="2">Single-pass membrane protein</topology>
    </subcellularLocation>
</comment>
<evidence type="ECO:0000256" key="4">
    <source>
        <dbReference type="ARBA" id="ARBA00012513"/>
    </source>
</evidence>
<evidence type="ECO:0000256" key="25">
    <source>
        <dbReference type="PROSITE-ProRule" id="PRU10141"/>
    </source>
</evidence>
<reference evidence="28" key="2">
    <citation type="submission" date="2017-06" db="EMBL/GenBank/DDBJ databases">
        <title>WGS assembly of Brachypodium distachyon.</title>
        <authorList>
            <consortium name="The International Brachypodium Initiative"/>
            <person name="Lucas S."/>
            <person name="Harmon-Smith M."/>
            <person name="Lail K."/>
            <person name="Tice H."/>
            <person name="Grimwood J."/>
            <person name="Bruce D."/>
            <person name="Barry K."/>
            <person name="Shu S."/>
            <person name="Lindquist E."/>
            <person name="Wang M."/>
            <person name="Pitluck S."/>
            <person name="Vogel J.P."/>
            <person name="Garvin D.F."/>
            <person name="Mockler T.C."/>
            <person name="Schmutz J."/>
            <person name="Rokhsar D."/>
            <person name="Bevan M.W."/>
        </authorList>
    </citation>
    <scope>NUCLEOTIDE SEQUENCE</scope>
    <source>
        <strain evidence="28">Bd21</strain>
    </source>
</reference>
<evidence type="ECO:0000256" key="17">
    <source>
        <dbReference type="ARBA" id="ARBA00023136"/>
    </source>
</evidence>
<dbReference type="InParanoid" id="A0A0Q3EBD2"/>
<keyword evidence="8" id="KW-0433">Leucine-rich repeat</keyword>
<sequence>MPTTYVRPLLLLLLLILAFSRVSSSSLHGEPGDREALLAFKEGLSDHSGSLSSWNTTNTDLCRWTGVACSRRHPGRVSSLYLPSRGLAGTISPAIGNLTFLQTLNLGSNTLSREMPRAIGKLRRLRQLDLANNSIHGEIPVELCNYSSLEYMTLSKNNLQGEIPAALGSLSRLRVFYLTANNLVGGVPLSVGNLSSLERLSLYGNNLEGSIPEGLSRLARLQFIQVARNNLSGTIPPLFFNMSVLQYLGFGSNKLQGSLPPDASINLPILEELHLGNNYLSGRIPSSLANATKIQLLSLARNNFHGMVAPEIGKLCPIRVELGGNMLQAGDAEGWEFMRFFTNCTRIQLLDLDSNNLGGVLPSYVANFSWQIQWLSMAGNGITGIIPPGIGNLVNLADLELGENGLHGPIPDEIGRLTNLQTLSLEENELSGHIPLSLGNLTLLQNFSLSNNRIDGPIPKSLGNLHKLPSLDLSSNLLTGAIPDEIFNLPSLTSFLFLSRNYLSGVLSPEVGNLHNIASLDLSKNNLSGDIPGTLGSCASLVYLALDDNSFTGSLSKLNLTRNALSGSIPQELAKINGLQQLYLARNNLSGGILQLFQNSSALNELDLSFNHLHGEVPLSGVFANMSGFSIIGNDGLCGGIPELKLPPCQVKPHKQRHLLLLSILLPVAGIAICLCLLLSALLLFKRKITMHMMKISSPHVWVDNYSGVLFPERHPRVSYLEIFQATDGFAPDNLIGAGKYGSVYKGNMSLPSVKNGVVAVKVFTLHETGSSRSFLAECMALRRAKHRNLINIITCCSSIDPSGNEFRALVFEFMPNLSLDRWLHPGTDEQWHKLSTVHLLNIVIDVADALDYLHNNSRPPVIHCDLKPGNILLGSEWTAYVADFGLSKLVGEHIDQSRLNSRNSFGIRGTIGYVAPEYGSGGKVLIAGDAYSFGITLLEMFTGRAPTDDMFREGLSLHLFAEMAYPDKISEIIDPALLQMQPYDKDQTRLDNVLACLASVIRIGILCSKETPSERMNMRNAAAELHRIRD</sequence>
<evidence type="ECO:0000256" key="10">
    <source>
        <dbReference type="ARBA" id="ARBA00022692"/>
    </source>
</evidence>
<evidence type="ECO:0000256" key="15">
    <source>
        <dbReference type="ARBA" id="ARBA00022840"/>
    </source>
</evidence>
<feature type="signal peptide" evidence="26">
    <location>
        <begin position="1"/>
        <end position="24"/>
    </location>
</feature>
<keyword evidence="9" id="KW-0808">Transferase</keyword>
<keyword evidence="13 25" id="KW-0547">Nucleotide-binding</keyword>
<evidence type="ECO:0000256" key="24">
    <source>
        <dbReference type="ARBA" id="ARBA00072040"/>
    </source>
</evidence>
<keyword evidence="18" id="KW-0675">Receptor</keyword>